<comment type="caution">
    <text evidence="2">The sequence shown here is derived from an EMBL/GenBank/DDBJ whole genome shotgun (WGS) entry which is preliminary data.</text>
</comment>
<accession>A0A9W4E4D6</accession>
<evidence type="ECO:0000313" key="3">
    <source>
        <dbReference type="Proteomes" id="UP001152519"/>
    </source>
</evidence>
<evidence type="ECO:0000256" key="1">
    <source>
        <dbReference type="SAM" id="MobiDB-lite"/>
    </source>
</evidence>
<dbReference type="EMBL" id="CAJSLV010000121">
    <property type="protein sequence ID" value="CAG6399202.1"/>
    <property type="molecule type" value="Genomic_DNA"/>
</dbReference>
<protein>
    <submittedName>
        <fullName evidence="2">Uncharacterized protein</fullName>
    </submittedName>
</protein>
<evidence type="ECO:0000313" key="2">
    <source>
        <dbReference type="EMBL" id="CAG6399202.1"/>
    </source>
</evidence>
<dbReference type="Proteomes" id="UP001152519">
    <property type="component" value="Unassembled WGS sequence"/>
</dbReference>
<proteinExistence type="predicted"/>
<gene>
    <name evidence="2" type="ORF">SCOCK_860012</name>
</gene>
<sequence>MGVAGHRGVDHTVDPLAQPRPPCLRVGAPGHRRGVHPPRPPYLRTDQVARPELRPAGLTRRQGVALGIEGERARHRVPGRLAPRADLESVAAKH</sequence>
<reference evidence="2" key="1">
    <citation type="submission" date="2021-05" db="EMBL/GenBank/DDBJ databases">
        <authorList>
            <person name="Arsene-Ploetze F."/>
        </authorList>
    </citation>
    <scope>NUCLEOTIDE SEQUENCE</scope>
    <source>
        <strain evidence="2">DSM 42138</strain>
    </source>
</reference>
<name>A0A9W4E4D6_9ACTN</name>
<dbReference type="AlphaFoldDB" id="A0A9W4E4D6"/>
<keyword evidence="3" id="KW-1185">Reference proteome</keyword>
<feature type="region of interest" description="Disordered" evidence="1">
    <location>
        <begin position="1"/>
        <end position="94"/>
    </location>
</feature>
<organism evidence="2 3">
    <name type="scientific">Actinacidiphila cocklensis</name>
    <dbReference type="NCBI Taxonomy" id="887465"/>
    <lineage>
        <taxon>Bacteria</taxon>
        <taxon>Bacillati</taxon>
        <taxon>Actinomycetota</taxon>
        <taxon>Actinomycetes</taxon>
        <taxon>Kitasatosporales</taxon>
        <taxon>Streptomycetaceae</taxon>
        <taxon>Actinacidiphila</taxon>
    </lineage>
</organism>